<proteinExistence type="predicted"/>
<protein>
    <recommendedName>
        <fullName evidence="1">Glyoxalase-like domain-containing protein</fullName>
    </recommendedName>
</protein>
<accession>A0A7X5R4S3</accession>
<dbReference type="Gene3D" id="3.10.180.10">
    <property type="entry name" value="2,3-Dihydroxybiphenyl 1,2-Dioxygenase, domain 1"/>
    <property type="match status" value="1"/>
</dbReference>
<dbReference type="RefSeq" id="WP_167154805.1">
    <property type="nucleotide sequence ID" value="NZ_JAANOW010000001.1"/>
</dbReference>
<dbReference type="InterPro" id="IPR041581">
    <property type="entry name" value="Glyoxalase_6"/>
</dbReference>
<keyword evidence="3" id="KW-1185">Reference proteome</keyword>
<organism evidence="2 3">
    <name type="scientific">Mycolicibacterium fluoranthenivorans</name>
    <dbReference type="NCBI Taxonomy" id="258505"/>
    <lineage>
        <taxon>Bacteria</taxon>
        <taxon>Bacillati</taxon>
        <taxon>Actinomycetota</taxon>
        <taxon>Actinomycetes</taxon>
        <taxon>Mycobacteriales</taxon>
        <taxon>Mycobacteriaceae</taxon>
        <taxon>Mycolicibacterium</taxon>
    </lineage>
</organism>
<reference evidence="2 3" key="1">
    <citation type="submission" date="2020-03" db="EMBL/GenBank/DDBJ databases">
        <title>Sequencing the genomes of 1000 actinobacteria strains.</title>
        <authorList>
            <person name="Klenk H.-P."/>
        </authorList>
    </citation>
    <scope>NUCLEOTIDE SEQUENCE [LARGE SCALE GENOMIC DNA]</scope>
    <source>
        <strain evidence="2 3">DSM 44556</strain>
    </source>
</reference>
<evidence type="ECO:0000259" key="1">
    <source>
        <dbReference type="Pfam" id="PF18029"/>
    </source>
</evidence>
<comment type="caution">
    <text evidence="2">The sequence shown here is derived from an EMBL/GenBank/DDBJ whole genome shotgun (WGS) entry which is preliminary data.</text>
</comment>
<dbReference type="InterPro" id="IPR029068">
    <property type="entry name" value="Glyas_Bleomycin-R_OHBP_Dase"/>
</dbReference>
<name>A0A7X5R4S3_9MYCO</name>
<feature type="domain" description="Glyoxalase-like" evidence="1">
    <location>
        <begin position="9"/>
        <end position="52"/>
    </location>
</feature>
<evidence type="ECO:0000313" key="2">
    <source>
        <dbReference type="EMBL" id="NIH93260.1"/>
    </source>
</evidence>
<dbReference type="Pfam" id="PF18029">
    <property type="entry name" value="Glyoxalase_6"/>
    <property type="match status" value="1"/>
</dbReference>
<dbReference type="AlphaFoldDB" id="A0A7X5R4S3"/>
<dbReference type="EMBL" id="JAANOW010000001">
    <property type="protein sequence ID" value="NIH93260.1"/>
    <property type="molecule type" value="Genomic_DNA"/>
</dbReference>
<evidence type="ECO:0000313" key="3">
    <source>
        <dbReference type="Proteomes" id="UP000547444"/>
    </source>
</evidence>
<gene>
    <name evidence="2" type="ORF">FHU31_000216</name>
</gene>
<sequence length="64" mass="6797">MKVRIFGFLHSQDKDRDAARLIVAGAAELGRHTAGPDVGCMVLADPDGNVFCGAGAITASPWWR</sequence>
<dbReference type="Proteomes" id="UP000547444">
    <property type="component" value="Unassembled WGS sequence"/>
</dbReference>